<dbReference type="Proteomes" id="UP000502823">
    <property type="component" value="Unassembled WGS sequence"/>
</dbReference>
<reference evidence="5" key="1">
    <citation type="submission" date="2020-01" db="EMBL/GenBank/DDBJ databases">
        <title>Draft genome sequence of the Termite Coptotermes fromosanus.</title>
        <authorList>
            <person name="Itakura S."/>
            <person name="Yosikawa Y."/>
            <person name="Umezawa K."/>
        </authorList>
    </citation>
    <scope>NUCLEOTIDE SEQUENCE [LARGE SCALE GENOMIC DNA]</scope>
</reference>
<dbReference type="OrthoDB" id="10020956at2759"/>
<evidence type="ECO:0000259" key="3">
    <source>
        <dbReference type="PROSITE" id="PS50157"/>
    </source>
</evidence>
<feature type="region of interest" description="Disordered" evidence="2">
    <location>
        <begin position="492"/>
        <end position="524"/>
    </location>
</feature>
<feature type="compositionally biased region" description="Polar residues" evidence="2">
    <location>
        <begin position="695"/>
        <end position="704"/>
    </location>
</feature>
<evidence type="ECO:0000313" key="5">
    <source>
        <dbReference type="Proteomes" id="UP000502823"/>
    </source>
</evidence>
<feature type="domain" description="C2H2-type" evidence="3">
    <location>
        <begin position="1298"/>
        <end position="1326"/>
    </location>
</feature>
<feature type="region of interest" description="Disordered" evidence="2">
    <location>
        <begin position="1"/>
        <end position="117"/>
    </location>
</feature>
<evidence type="ECO:0000313" key="4">
    <source>
        <dbReference type="EMBL" id="GFG36385.1"/>
    </source>
</evidence>
<dbReference type="InterPro" id="IPR036236">
    <property type="entry name" value="Znf_C2H2_sf"/>
</dbReference>
<dbReference type="PROSITE" id="PS00028">
    <property type="entry name" value="ZINC_FINGER_C2H2_1"/>
    <property type="match status" value="9"/>
</dbReference>
<dbReference type="PANTHER" id="PTHR21190">
    <property type="entry name" value="GH10077P"/>
    <property type="match status" value="1"/>
</dbReference>
<dbReference type="EMBL" id="BLKM01009380">
    <property type="protein sequence ID" value="GFG36385.1"/>
    <property type="molecule type" value="Genomic_DNA"/>
</dbReference>
<feature type="compositionally biased region" description="Basic and acidic residues" evidence="2">
    <location>
        <begin position="510"/>
        <end position="524"/>
    </location>
</feature>
<dbReference type="Gene3D" id="3.30.160.60">
    <property type="entry name" value="Classic Zinc Finger"/>
    <property type="match status" value="5"/>
</dbReference>
<protein>
    <recommendedName>
        <fullName evidence="3">C2H2-type domain-containing protein</fullName>
    </recommendedName>
</protein>
<gene>
    <name evidence="4" type="ORF">Cfor_01760</name>
</gene>
<dbReference type="InParanoid" id="A0A6L2Q0Y6"/>
<feature type="region of interest" description="Disordered" evidence="2">
    <location>
        <begin position="531"/>
        <end position="550"/>
    </location>
</feature>
<feature type="domain" description="C2H2-type" evidence="3">
    <location>
        <begin position="1246"/>
        <end position="1274"/>
    </location>
</feature>
<feature type="compositionally biased region" description="Polar residues" evidence="2">
    <location>
        <begin position="531"/>
        <end position="549"/>
    </location>
</feature>
<accession>A0A6L2Q0Y6</accession>
<dbReference type="PROSITE" id="PS50157">
    <property type="entry name" value="ZINC_FINGER_C2H2_2"/>
    <property type="match status" value="3"/>
</dbReference>
<feature type="region of interest" description="Disordered" evidence="2">
    <location>
        <begin position="1043"/>
        <end position="1070"/>
    </location>
</feature>
<evidence type="ECO:0000256" key="1">
    <source>
        <dbReference type="PROSITE-ProRule" id="PRU00042"/>
    </source>
</evidence>
<dbReference type="SMART" id="SM00355">
    <property type="entry name" value="ZnF_C2H2"/>
    <property type="match status" value="14"/>
</dbReference>
<feature type="compositionally biased region" description="Polar residues" evidence="2">
    <location>
        <begin position="492"/>
        <end position="502"/>
    </location>
</feature>
<evidence type="ECO:0000256" key="2">
    <source>
        <dbReference type="SAM" id="MobiDB-lite"/>
    </source>
</evidence>
<keyword evidence="5" id="KW-1185">Reference proteome</keyword>
<feature type="domain" description="C2H2-type" evidence="3">
    <location>
        <begin position="1154"/>
        <end position="1176"/>
    </location>
</feature>
<name>A0A6L2Q0Y6_COPFO</name>
<feature type="region of interest" description="Disordered" evidence="2">
    <location>
        <begin position="677"/>
        <end position="733"/>
    </location>
</feature>
<organism evidence="4 5">
    <name type="scientific">Coptotermes formosanus</name>
    <name type="common">Formosan subterranean termite</name>
    <dbReference type="NCBI Taxonomy" id="36987"/>
    <lineage>
        <taxon>Eukaryota</taxon>
        <taxon>Metazoa</taxon>
        <taxon>Ecdysozoa</taxon>
        <taxon>Arthropoda</taxon>
        <taxon>Hexapoda</taxon>
        <taxon>Insecta</taxon>
        <taxon>Pterygota</taxon>
        <taxon>Neoptera</taxon>
        <taxon>Polyneoptera</taxon>
        <taxon>Dictyoptera</taxon>
        <taxon>Blattodea</taxon>
        <taxon>Blattoidea</taxon>
        <taxon>Termitoidae</taxon>
        <taxon>Rhinotermitidae</taxon>
        <taxon>Coptotermes</taxon>
    </lineage>
</organism>
<sequence length="1432" mass="158534">MSSTVVESPGTGTGNGIKSAEYSDGEDSSNSGEELEHHDEEDIAPGSIIDTPTYKRPYQDSQSEPDQSQAKKRRKQSKPVRVFSLTEPSSDDEPEASSEGKVHNEGSSNSAYGHKDTNLQTDCKAESELEPNTESDPVNIYDHESCSQCPYCPDILNPEERLKFHTENGHFQSQFQQKVGPDNLAGSKSEKPLNLSHLPITHSTSPVHFVVGSLMSELRHKPDDKIHGTKPTVVLPQAIESGNSVPLVEEKISLPGYMPLAPHFLLPLMSQNSMINASPSITQSQGQVPGTAPIRIFNPDAYCELCNKEFCNKYFLKTHKANKHGIYVESPSTTVGGTSIPGHPYPAPLIQVNLNLPRMASPVPGTQSSKPLSVPPKIADSLNVNKLPGNGQLKAFCDICQKKFCNKYFVRRHKAKIHGIVDDSLPPSGSTPFPNLSDCIRKQEIDERGSTSAGSDTGSNALETVSGDMAENISELEELGLSLHEKHESNLQIKLSPANSVTDEGVEASNVKEEPEQESEEGRLIGDYVENSSGKSIKNSPTPPQQNQKEVALSSERLRKLGVINADAFCEICCKEYCNKYFLRTHKMKRHGIYISDCEGKELKTVGSGYVPWNHNQTSPLNLIVGEQGTNSSDSGEKVRNDFSDSDDPECDICGRRFQSFYLMQVHRAYLHVTGNERKAGQEDPGGLEVKSQEDITTNSNDGKLSQIKDKSTDEVGPFNNNNDGNSNGGKDAISEDLQKLQTMILQLNSLNVSKVRTCTICNKVSENPYCLTAHMMAEHGVLMEEQSGLEERKLPSSEMSGLSPLIDTQTYCFLCKKDFFTQYQLKQHVDDFHNCSVKTAVTANSVMSNVIKEELDAKSPQEKPQSQQVVHVGPEKRISVTPTSSYCEICNKELCNKYFMKTHMQRMHGIEIENGAQIGGVICDICNKELCSKYFLRVHKQNTHGIIEDGSAAHSARDNGNGHNMQVQLEGDQALKPSELSDLSHRYFSHFTEVCSICNRRFRSTKWLKAHLLNDHGENGVEKWKELESQYQLVSQQGKHQLQTSRGSGVVNNCSSGSGSTYSPTLKIPNNWNSQDQDTGCSRPPALMSLEGTSEGGGHQVFASLFGSGDSTVKSYHCSYCPFTTPVLAFLFVHERSHAGLSSNPLPNPAKPFQCPVCLQSFLQSEVFQHHILTHQFSGVLNPFIVPPPSAPYPPQFGNMQERKKSVQQHSTNNEENGESIKNENLECEVIEEDPINAAGAKYKYRCSKCFQRFRSRENCLSHIQSRHSLNSTSPPETIASSSVETTAIMVTPQGLYKCIRCGFTSLHMIIVKKHIRREHMGDKSNFEPRQEPEAAESLLELKEAATDEVKKKLQEAARKSQVPASYAVPQNQPPFLDQFIMQPFLLEEPDGTPSSEQVQLHRKFVPSLVFLPVKEKLSEPLTVSFTLTPA</sequence>
<dbReference type="InterPro" id="IPR013087">
    <property type="entry name" value="Znf_C2H2_type"/>
</dbReference>
<feature type="compositionally biased region" description="Low complexity" evidence="2">
    <location>
        <begin position="1046"/>
        <end position="1061"/>
    </location>
</feature>
<dbReference type="PANTHER" id="PTHR21190:SF1">
    <property type="entry name" value="GH10077P"/>
    <property type="match status" value="1"/>
</dbReference>
<keyword evidence="1" id="KW-0863">Zinc-finger</keyword>
<dbReference type="SUPFAM" id="SSF57667">
    <property type="entry name" value="beta-beta-alpha zinc fingers"/>
    <property type="match status" value="2"/>
</dbReference>
<feature type="compositionally biased region" description="Low complexity" evidence="2">
    <location>
        <begin position="720"/>
        <end position="730"/>
    </location>
</feature>
<dbReference type="GO" id="GO:0008270">
    <property type="term" value="F:zinc ion binding"/>
    <property type="evidence" value="ECO:0007669"/>
    <property type="project" value="UniProtKB-KW"/>
</dbReference>
<proteinExistence type="predicted"/>
<comment type="caution">
    <text evidence="4">The sequence shown here is derived from an EMBL/GenBank/DDBJ whole genome shotgun (WGS) entry which is preliminary data.</text>
</comment>
<keyword evidence="1" id="KW-0479">Metal-binding</keyword>
<keyword evidence="1" id="KW-0862">Zinc</keyword>